<feature type="compositionally biased region" description="Basic and acidic residues" evidence="1">
    <location>
        <begin position="16"/>
        <end position="53"/>
    </location>
</feature>
<feature type="compositionally biased region" description="Basic and acidic residues" evidence="1">
    <location>
        <begin position="340"/>
        <end position="355"/>
    </location>
</feature>
<feature type="compositionally biased region" description="Basic and acidic residues" evidence="1">
    <location>
        <begin position="363"/>
        <end position="372"/>
    </location>
</feature>
<evidence type="ECO:0000256" key="1">
    <source>
        <dbReference type="SAM" id="MobiDB-lite"/>
    </source>
</evidence>
<evidence type="ECO:0000313" key="3">
    <source>
        <dbReference type="EMBL" id="MEI4830592.1"/>
    </source>
</evidence>
<dbReference type="Gene3D" id="3.30.750.140">
    <property type="match status" value="1"/>
</dbReference>
<proteinExistence type="predicted"/>
<evidence type="ECO:0000259" key="2">
    <source>
        <dbReference type="Pfam" id="PF02120"/>
    </source>
</evidence>
<dbReference type="RefSeq" id="WP_336482911.1">
    <property type="nucleotide sequence ID" value="NZ_JBAWSV010000004.1"/>
</dbReference>
<comment type="caution">
    <text evidence="3">The sequence shown here is derived from an EMBL/GenBank/DDBJ whole genome shotgun (WGS) entry which is preliminary data.</text>
</comment>
<reference evidence="3 4" key="1">
    <citation type="submission" date="2024-01" db="EMBL/GenBank/DDBJ databases">
        <title>Seven novel Bacillus-like species.</title>
        <authorList>
            <person name="Liu G."/>
        </authorList>
    </citation>
    <scope>NUCLEOTIDE SEQUENCE [LARGE SCALE GENOMIC DNA]</scope>
    <source>
        <strain evidence="3 4">FJAT-53711</strain>
    </source>
</reference>
<name>A0ABU8FZJ4_9BACI</name>
<keyword evidence="4" id="KW-1185">Reference proteome</keyword>
<feature type="region of interest" description="Disordered" evidence="1">
    <location>
        <begin position="340"/>
        <end position="380"/>
    </location>
</feature>
<feature type="region of interest" description="Disordered" evidence="1">
    <location>
        <begin position="16"/>
        <end position="56"/>
    </location>
</feature>
<accession>A0ABU8FZJ4</accession>
<keyword evidence="3" id="KW-0282">Flagellum</keyword>
<protein>
    <submittedName>
        <fullName evidence="3">Flagellar hook-length control protein FliK</fullName>
    </submittedName>
</protein>
<dbReference type="Pfam" id="PF02120">
    <property type="entry name" value="Flg_hook"/>
    <property type="match status" value="1"/>
</dbReference>
<sequence length="380" mass="43743">MIGNVLPMQLNLPQRKDRQLELQSKEEPISFSEKMNEKPVKEQKSQKTEKNDAPQEIQKNVYEGNKLCKKESCVPKEETKEKKETEELLVAVSGQMLAIAQLHAQPELLYQYIQKIQELCKTYGNIKLNELPPAELQQLVAFLKDSNIENTICLEDTMQVAVEKLATPEKMMELAKGVQSETCDLSKKDISQEATIAIKKDVPEETITAIKKEGQGKTIELEDTDIQLTTGEQHVKPIFGGNDQVVRENIPTQKVELPDLGKKLEAQVTELQKFVVKQERVLFQLNPEKLGTLTVYMKKQGDQIQVHVEMDKHDVKKKIEIIFDELKNKLRDKEIHIELSYTDKEQKREQHEREQPHRRKQIVAKEEQKAEQDFAGLLGE</sequence>
<dbReference type="EMBL" id="JBAWSV010000004">
    <property type="protein sequence ID" value="MEI4830592.1"/>
    <property type="molecule type" value="Genomic_DNA"/>
</dbReference>
<feature type="domain" description="Flagellar hook-length control protein-like C-terminal" evidence="2">
    <location>
        <begin position="277"/>
        <end position="346"/>
    </location>
</feature>
<evidence type="ECO:0000313" key="4">
    <source>
        <dbReference type="Proteomes" id="UP001367922"/>
    </source>
</evidence>
<dbReference type="Proteomes" id="UP001367922">
    <property type="component" value="Unassembled WGS sequence"/>
</dbReference>
<organism evidence="3 4">
    <name type="scientific">Bacillus yunxiaonensis</name>
    <dbReference type="NCBI Taxonomy" id="3127665"/>
    <lineage>
        <taxon>Bacteria</taxon>
        <taxon>Bacillati</taxon>
        <taxon>Bacillota</taxon>
        <taxon>Bacilli</taxon>
        <taxon>Bacillales</taxon>
        <taxon>Bacillaceae</taxon>
        <taxon>Bacillus</taxon>
    </lineage>
</organism>
<dbReference type="InterPro" id="IPR021136">
    <property type="entry name" value="Flagellar_hook_control-like_C"/>
</dbReference>
<dbReference type="InterPro" id="IPR038610">
    <property type="entry name" value="FliK-like_C_sf"/>
</dbReference>
<gene>
    <name evidence="3" type="ORF">WAX78_14135</name>
</gene>
<keyword evidence="3" id="KW-0966">Cell projection</keyword>
<keyword evidence="3" id="KW-0969">Cilium</keyword>